<accession>A0A2J6T885</accession>
<proteinExistence type="predicted"/>
<keyword evidence="3" id="KW-1185">Reference proteome</keyword>
<sequence>MRGNIRRGFIHPTWGSGHCKVQSVHFSAAFSGQPPPPPNSAGSQNPPLSVKIHPAIPEARVFHPSSTIKQNNVAHTPPRTFNPPLTKNLADF</sequence>
<evidence type="ECO:0000313" key="3">
    <source>
        <dbReference type="Proteomes" id="UP000235371"/>
    </source>
</evidence>
<dbReference type="GeneID" id="36588537"/>
<evidence type="ECO:0000256" key="1">
    <source>
        <dbReference type="SAM" id="MobiDB-lite"/>
    </source>
</evidence>
<dbReference type="Proteomes" id="UP000235371">
    <property type="component" value="Unassembled WGS sequence"/>
</dbReference>
<evidence type="ECO:0000313" key="2">
    <source>
        <dbReference type="EMBL" id="PMD59230.1"/>
    </source>
</evidence>
<reference evidence="2 3" key="1">
    <citation type="submission" date="2016-04" db="EMBL/GenBank/DDBJ databases">
        <title>A degradative enzymes factory behind the ericoid mycorrhizal symbiosis.</title>
        <authorList>
            <consortium name="DOE Joint Genome Institute"/>
            <person name="Martino E."/>
            <person name="Morin E."/>
            <person name="Grelet G."/>
            <person name="Kuo A."/>
            <person name="Kohler A."/>
            <person name="Daghino S."/>
            <person name="Barry K."/>
            <person name="Choi C."/>
            <person name="Cichocki N."/>
            <person name="Clum A."/>
            <person name="Copeland A."/>
            <person name="Hainaut M."/>
            <person name="Haridas S."/>
            <person name="Labutti K."/>
            <person name="Lindquist E."/>
            <person name="Lipzen A."/>
            <person name="Khouja H.-R."/>
            <person name="Murat C."/>
            <person name="Ohm R."/>
            <person name="Olson A."/>
            <person name="Spatafora J."/>
            <person name="Veneault-Fourrey C."/>
            <person name="Henrissat B."/>
            <person name="Grigoriev I."/>
            <person name="Martin F."/>
            <person name="Perotto S."/>
        </authorList>
    </citation>
    <scope>NUCLEOTIDE SEQUENCE [LARGE SCALE GENOMIC DNA]</scope>
    <source>
        <strain evidence="2 3">E</strain>
    </source>
</reference>
<dbReference type="EMBL" id="KZ613817">
    <property type="protein sequence ID" value="PMD59230.1"/>
    <property type="molecule type" value="Genomic_DNA"/>
</dbReference>
<name>A0A2J6T885_9HELO</name>
<feature type="region of interest" description="Disordered" evidence="1">
    <location>
        <begin position="28"/>
        <end position="50"/>
    </location>
</feature>
<protein>
    <submittedName>
        <fullName evidence="2">Uncharacterized protein</fullName>
    </submittedName>
</protein>
<organism evidence="2 3">
    <name type="scientific">Hyaloscypha bicolor E</name>
    <dbReference type="NCBI Taxonomy" id="1095630"/>
    <lineage>
        <taxon>Eukaryota</taxon>
        <taxon>Fungi</taxon>
        <taxon>Dikarya</taxon>
        <taxon>Ascomycota</taxon>
        <taxon>Pezizomycotina</taxon>
        <taxon>Leotiomycetes</taxon>
        <taxon>Helotiales</taxon>
        <taxon>Hyaloscyphaceae</taxon>
        <taxon>Hyaloscypha</taxon>
        <taxon>Hyaloscypha bicolor</taxon>
    </lineage>
</organism>
<dbReference type="AlphaFoldDB" id="A0A2J6T885"/>
<dbReference type="RefSeq" id="XP_024736134.1">
    <property type="nucleotide sequence ID" value="XM_024880460.1"/>
</dbReference>
<gene>
    <name evidence="2" type="ORF">K444DRAFT_614020</name>
</gene>
<feature type="region of interest" description="Disordered" evidence="1">
    <location>
        <begin position="68"/>
        <end position="92"/>
    </location>
</feature>
<dbReference type="InParanoid" id="A0A2J6T885"/>